<gene>
    <name evidence="1" type="ORF">JR316_0010028</name>
</gene>
<evidence type="ECO:0000313" key="1">
    <source>
        <dbReference type="EMBL" id="KAH9477799.1"/>
    </source>
</evidence>
<dbReference type="Proteomes" id="UP000664032">
    <property type="component" value="Unassembled WGS sequence"/>
</dbReference>
<protein>
    <submittedName>
        <fullName evidence="1">Uncharacterized protein</fullName>
    </submittedName>
</protein>
<organism evidence="1 2">
    <name type="scientific">Psilocybe cubensis</name>
    <name type="common">Psychedelic mushroom</name>
    <name type="synonym">Stropharia cubensis</name>
    <dbReference type="NCBI Taxonomy" id="181762"/>
    <lineage>
        <taxon>Eukaryota</taxon>
        <taxon>Fungi</taxon>
        <taxon>Dikarya</taxon>
        <taxon>Basidiomycota</taxon>
        <taxon>Agaricomycotina</taxon>
        <taxon>Agaricomycetes</taxon>
        <taxon>Agaricomycetidae</taxon>
        <taxon>Agaricales</taxon>
        <taxon>Agaricineae</taxon>
        <taxon>Strophariaceae</taxon>
        <taxon>Psilocybe</taxon>
    </lineage>
</organism>
<sequence length="322" mass="34451">MVALQVASVLAAPAESLVDSLGAKRSVFELSDDLVSTPGGFFLRSKVHAVPEGALVAHDKDVIHIISSNGTTLHTSTFTPSNGVGCHNISPAARRSAQFKEGYVVTPSWHNTGPSPVASFTTTWKVPPIPETVDGQILYLFNSIEPNTFQSVIQPVLQFGTTPAGGGDYWAIASWFVVGSDVFYTPLTQVSPGRSLTGVITLQQTMKDLDTGNITGFIYNSVFKGVPISSLTISVGDELTWLQESLEIHGPTQPSKLPRGKTVMGSINIMNQDGQIPNVTWSPCNFTGVTDTADGFCLVVKDIDSRRNYTPVPTVATEPVVE</sequence>
<dbReference type="EMBL" id="JAFIQS020000009">
    <property type="protein sequence ID" value="KAH9477799.1"/>
    <property type="molecule type" value="Genomic_DNA"/>
</dbReference>
<reference evidence="1" key="1">
    <citation type="submission" date="2021-10" db="EMBL/GenBank/DDBJ databases">
        <title>Psilocybe cubensis genome.</title>
        <authorList>
            <person name="Mckernan K.J."/>
            <person name="Crawford S."/>
            <person name="Trippe A."/>
            <person name="Kane L.T."/>
            <person name="Mclaughlin S."/>
        </authorList>
    </citation>
    <scope>NUCLEOTIDE SEQUENCE</scope>
    <source>
        <strain evidence="1">MGC-MH-2018</strain>
    </source>
</reference>
<evidence type="ECO:0000313" key="2">
    <source>
        <dbReference type="Proteomes" id="UP000664032"/>
    </source>
</evidence>
<name>A0ACB8GRY2_PSICU</name>
<proteinExistence type="predicted"/>
<keyword evidence="2" id="KW-1185">Reference proteome</keyword>
<accession>A0ACB8GRY2</accession>
<comment type="caution">
    <text evidence="1">The sequence shown here is derived from an EMBL/GenBank/DDBJ whole genome shotgun (WGS) entry which is preliminary data.</text>
</comment>